<feature type="compositionally biased region" description="Polar residues" evidence="1">
    <location>
        <begin position="87"/>
        <end position="100"/>
    </location>
</feature>
<feature type="region of interest" description="Disordered" evidence="1">
    <location>
        <begin position="73"/>
        <end position="117"/>
    </location>
</feature>
<proteinExistence type="predicted"/>
<accession>A0AAE1ED14</accession>
<comment type="caution">
    <text evidence="2">The sequence shown here is derived from an EMBL/GenBank/DDBJ whole genome shotgun (WGS) entry which is preliminary data.</text>
</comment>
<evidence type="ECO:0000313" key="2">
    <source>
        <dbReference type="EMBL" id="KAK3802200.1"/>
    </source>
</evidence>
<evidence type="ECO:0000256" key="1">
    <source>
        <dbReference type="SAM" id="MobiDB-lite"/>
    </source>
</evidence>
<protein>
    <submittedName>
        <fullName evidence="2">Uncharacterized protein</fullName>
    </submittedName>
</protein>
<keyword evidence="3" id="KW-1185">Reference proteome</keyword>
<dbReference type="EMBL" id="JAWDGP010000260">
    <property type="protein sequence ID" value="KAK3802200.1"/>
    <property type="molecule type" value="Genomic_DNA"/>
</dbReference>
<reference evidence="2" key="1">
    <citation type="journal article" date="2023" name="G3 (Bethesda)">
        <title>A reference genome for the long-term kleptoplast-retaining sea slug Elysia crispata morphotype clarki.</title>
        <authorList>
            <person name="Eastman K.E."/>
            <person name="Pendleton A.L."/>
            <person name="Shaikh M.A."/>
            <person name="Suttiyut T."/>
            <person name="Ogas R."/>
            <person name="Tomko P."/>
            <person name="Gavelis G."/>
            <person name="Widhalm J.R."/>
            <person name="Wisecaver J.H."/>
        </authorList>
    </citation>
    <scope>NUCLEOTIDE SEQUENCE</scope>
    <source>
        <strain evidence="2">ECLA1</strain>
    </source>
</reference>
<gene>
    <name evidence="2" type="ORF">RRG08_004490</name>
</gene>
<dbReference type="AlphaFoldDB" id="A0AAE1ED14"/>
<sequence length="117" mass="13754">MHWRCGAKILQMLANRCRFILCHRWYSALFQKHSHQQTSFLDSNPLEFIPWIEIYFLITNPCQHIPQTDLHQFPAEMNQPLTERRQTATTSPSISDTFTSPKEIRPFPKAPARTEGQ</sequence>
<organism evidence="2 3">
    <name type="scientific">Elysia crispata</name>
    <name type="common">lettuce slug</name>
    <dbReference type="NCBI Taxonomy" id="231223"/>
    <lineage>
        <taxon>Eukaryota</taxon>
        <taxon>Metazoa</taxon>
        <taxon>Spiralia</taxon>
        <taxon>Lophotrochozoa</taxon>
        <taxon>Mollusca</taxon>
        <taxon>Gastropoda</taxon>
        <taxon>Heterobranchia</taxon>
        <taxon>Euthyneura</taxon>
        <taxon>Panpulmonata</taxon>
        <taxon>Sacoglossa</taxon>
        <taxon>Placobranchoidea</taxon>
        <taxon>Plakobranchidae</taxon>
        <taxon>Elysia</taxon>
    </lineage>
</organism>
<evidence type="ECO:0000313" key="3">
    <source>
        <dbReference type="Proteomes" id="UP001283361"/>
    </source>
</evidence>
<name>A0AAE1ED14_9GAST</name>
<dbReference type="Proteomes" id="UP001283361">
    <property type="component" value="Unassembled WGS sequence"/>
</dbReference>